<evidence type="ECO:0000256" key="2">
    <source>
        <dbReference type="ARBA" id="ARBA00009066"/>
    </source>
</evidence>
<evidence type="ECO:0008006" key="9">
    <source>
        <dbReference type="Google" id="ProtNLM"/>
    </source>
</evidence>
<accession>A0A0L0DT74</accession>
<dbReference type="PANTHER" id="PTHR13193:SF0">
    <property type="entry name" value="PAT COMPLEX SUBUNIT ASTERIX"/>
    <property type="match status" value="1"/>
</dbReference>
<feature type="transmembrane region" description="Helical" evidence="6">
    <location>
        <begin position="45"/>
        <end position="64"/>
    </location>
</feature>
<sequence length="100" mass="11206">MSQSTASPVDPLLAVPEEVPENDEMKDDLAELLNMLAMMMGASGLMMRWKWMCWGSLFACVYNLCNARKIDYKNTLMQLMFALAGLFINYLAPPPPQKAA</sequence>
<keyword evidence="4 6" id="KW-1133">Transmembrane helix</keyword>
<gene>
    <name evidence="7" type="ORF">AMSG_10875</name>
</gene>
<dbReference type="InterPro" id="IPR005351">
    <property type="entry name" value="ASTER"/>
</dbReference>
<dbReference type="Pfam" id="PF03669">
    <property type="entry name" value="ASTER"/>
    <property type="match status" value="1"/>
</dbReference>
<reference evidence="7 8" key="1">
    <citation type="submission" date="2010-05" db="EMBL/GenBank/DDBJ databases">
        <title>The Genome Sequence of Thecamonas trahens ATCC 50062.</title>
        <authorList>
            <consortium name="The Broad Institute Genome Sequencing Platform"/>
            <person name="Russ C."/>
            <person name="Cuomo C."/>
            <person name="Shea T."/>
            <person name="Young S.K."/>
            <person name="Zeng Q."/>
            <person name="Koehrsen M."/>
            <person name="Haas B."/>
            <person name="Borodovsky M."/>
            <person name="Guigo R."/>
            <person name="Alvarado L."/>
            <person name="Berlin A."/>
            <person name="Bochicchio J."/>
            <person name="Borenstein D."/>
            <person name="Chapman S."/>
            <person name="Chen Z."/>
            <person name="Freedman E."/>
            <person name="Gellesch M."/>
            <person name="Goldberg J."/>
            <person name="Griggs A."/>
            <person name="Gujja S."/>
            <person name="Heilman E."/>
            <person name="Heiman D."/>
            <person name="Hepburn T."/>
            <person name="Howarth C."/>
            <person name="Jen D."/>
            <person name="Larson L."/>
            <person name="Mehta T."/>
            <person name="Park D."/>
            <person name="Pearson M."/>
            <person name="Roberts A."/>
            <person name="Saif S."/>
            <person name="Shenoy N."/>
            <person name="Sisk P."/>
            <person name="Stolte C."/>
            <person name="Sykes S."/>
            <person name="Thomson T."/>
            <person name="Walk T."/>
            <person name="White J."/>
            <person name="Yandava C."/>
            <person name="Burger G."/>
            <person name="Gray M.W."/>
            <person name="Holland P.W.H."/>
            <person name="King N."/>
            <person name="Lang F.B.F."/>
            <person name="Roger A.J."/>
            <person name="Ruiz-Trillo I."/>
            <person name="Lander E."/>
            <person name="Nusbaum C."/>
        </authorList>
    </citation>
    <scope>NUCLEOTIDE SEQUENCE [LARGE SCALE GENOMIC DNA]</scope>
    <source>
        <strain evidence="7 8">ATCC 50062</strain>
    </source>
</reference>
<dbReference type="GO" id="GO:0045048">
    <property type="term" value="P:protein insertion into ER membrane"/>
    <property type="evidence" value="ECO:0007669"/>
    <property type="project" value="InterPro"/>
</dbReference>
<dbReference type="EMBL" id="GL349497">
    <property type="protein sequence ID" value="KNC55241.1"/>
    <property type="molecule type" value="Genomic_DNA"/>
</dbReference>
<dbReference type="GO" id="GO:0005789">
    <property type="term" value="C:endoplasmic reticulum membrane"/>
    <property type="evidence" value="ECO:0007669"/>
    <property type="project" value="InterPro"/>
</dbReference>
<comment type="subcellular location">
    <subcellularLocation>
        <location evidence="1">Membrane</location>
    </subcellularLocation>
</comment>
<dbReference type="OMA" id="DIDWIGF"/>
<name>A0A0L0DT74_THETB</name>
<evidence type="ECO:0000313" key="8">
    <source>
        <dbReference type="Proteomes" id="UP000054408"/>
    </source>
</evidence>
<evidence type="ECO:0000256" key="3">
    <source>
        <dbReference type="ARBA" id="ARBA00022692"/>
    </source>
</evidence>
<dbReference type="RefSeq" id="XP_013753170.1">
    <property type="nucleotide sequence ID" value="XM_013897716.1"/>
</dbReference>
<dbReference type="Proteomes" id="UP000054408">
    <property type="component" value="Unassembled WGS sequence"/>
</dbReference>
<dbReference type="STRING" id="461836.A0A0L0DT74"/>
<feature type="transmembrane region" description="Helical" evidence="6">
    <location>
        <begin position="76"/>
        <end position="92"/>
    </location>
</feature>
<organism evidence="7 8">
    <name type="scientific">Thecamonas trahens ATCC 50062</name>
    <dbReference type="NCBI Taxonomy" id="461836"/>
    <lineage>
        <taxon>Eukaryota</taxon>
        <taxon>Apusozoa</taxon>
        <taxon>Apusomonadida</taxon>
        <taxon>Apusomonadidae</taxon>
        <taxon>Thecamonas</taxon>
    </lineage>
</organism>
<dbReference type="GO" id="GO:0044183">
    <property type="term" value="F:protein folding chaperone"/>
    <property type="evidence" value="ECO:0007669"/>
    <property type="project" value="InterPro"/>
</dbReference>
<proteinExistence type="inferred from homology"/>
<protein>
    <recommendedName>
        <fullName evidence="9">Protein Asterix</fullName>
    </recommendedName>
</protein>
<keyword evidence="3 6" id="KW-0812">Transmembrane</keyword>
<keyword evidence="5 6" id="KW-0472">Membrane</keyword>
<evidence type="ECO:0000313" key="7">
    <source>
        <dbReference type="EMBL" id="KNC55241.1"/>
    </source>
</evidence>
<comment type="similarity">
    <text evidence="2">Belongs to the Asterix family.</text>
</comment>
<evidence type="ECO:0000256" key="4">
    <source>
        <dbReference type="ARBA" id="ARBA00022989"/>
    </source>
</evidence>
<evidence type="ECO:0000256" key="6">
    <source>
        <dbReference type="SAM" id="Phobius"/>
    </source>
</evidence>
<keyword evidence="8" id="KW-1185">Reference proteome</keyword>
<dbReference type="AlphaFoldDB" id="A0A0L0DT74"/>
<dbReference type="PANTHER" id="PTHR13193">
    <property type="entry name" value="CGI-140"/>
    <property type="match status" value="1"/>
</dbReference>
<evidence type="ECO:0000256" key="5">
    <source>
        <dbReference type="ARBA" id="ARBA00023136"/>
    </source>
</evidence>
<dbReference type="GeneID" id="25568986"/>
<evidence type="ECO:0000256" key="1">
    <source>
        <dbReference type="ARBA" id="ARBA00004370"/>
    </source>
</evidence>